<protein>
    <submittedName>
        <fullName evidence="2">Uncharacterized protein</fullName>
    </submittedName>
</protein>
<accession>A0A1B6ELS7</accession>
<gene>
    <name evidence="2" type="ORF">g.50707</name>
</gene>
<organism evidence="2">
    <name type="scientific">Cuerna arida</name>
    <dbReference type="NCBI Taxonomy" id="1464854"/>
    <lineage>
        <taxon>Eukaryota</taxon>
        <taxon>Metazoa</taxon>
        <taxon>Ecdysozoa</taxon>
        <taxon>Arthropoda</taxon>
        <taxon>Hexapoda</taxon>
        <taxon>Insecta</taxon>
        <taxon>Pterygota</taxon>
        <taxon>Neoptera</taxon>
        <taxon>Paraneoptera</taxon>
        <taxon>Hemiptera</taxon>
        <taxon>Auchenorrhyncha</taxon>
        <taxon>Membracoidea</taxon>
        <taxon>Cicadellidae</taxon>
        <taxon>Cicadellinae</taxon>
        <taxon>Proconiini</taxon>
        <taxon>Cuerna</taxon>
    </lineage>
</organism>
<evidence type="ECO:0000313" key="2">
    <source>
        <dbReference type="EMBL" id="JAS38884.1"/>
    </source>
</evidence>
<feature type="non-terminal residue" evidence="2">
    <location>
        <position position="101"/>
    </location>
</feature>
<reference evidence="2" key="1">
    <citation type="submission" date="2015-11" db="EMBL/GenBank/DDBJ databases">
        <title>De novo transcriptome assembly of four potential Pierce s Disease insect vectors from Arizona vineyards.</title>
        <authorList>
            <person name="Tassone E.E."/>
        </authorList>
    </citation>
    <scope>NUCLEOTIDE SEQUENCE</scope>
</reference>
<dbReference type="AlphaFoldDB" id="A0A1B6ELS7"/>
<name>A0A1B6ELS7_9HEMI</name>
<dbReference type="EMBL" id="GECZ01030885">
    <property type="protein sequence ID" value="JAS38884.1"/>
    <property type="molecule type" value="Transcribed_RNA"/>
</dbReference>
<evidence type="ECO:0000256" key="1">
    <source>
        <dbReference type="SAM" id="SignalP"/>
    </source>
</evidence>
<feature type="signal peptide" evidence="1">
    <location>
        <begin position="1"/>
        <end position="18"/>
    </location>
</feature>
<sequence>QFFVLVWILISFVITLQSKSFYKRSSFDQSITNFATQRLCLPHEVCKEEFRMRFQCRYPTQWYCQSPGKNYNAYCSISDSGYVWDQSFYTVSKRDDDDLPQ</sequence>
<feature type="non-terminal residue" evidence="2">
    <location>
        <position position="1"/>
    </location>
</feature>
<feature type="chain" id="PRO_5008582207" evidence="1">
    <location>
        <begin position="19"/>
        <end position="101"/>
    </location>
</feature>
<keyword evidence="1" id="KW-0732">Signal</keyword>
<proteinExistence type="predicted"/>